<evidence type="ECO:0000259" key="4">
    <source>
        <dbReference type="PROSITE" id="PS50949"/>
    </source>
</evidence>
<sequence length="255" mass="27373">MEEQPVSVDRIGGFAPTAGSGSLNLPTVQEHRSLRDQVTHALRAALVAGELRPDTIYSAPTLAAQFRVSATPVREAMLDLAKEGLIEVVRNKGFRVTALSARDLDEYTEIRALIEVPVAVRLAGTADREALEALRPVAAEIVRAAEAHDLIGYLEADRQFHLGLLSLAGNRRLVDVVGDLRKRSRLHGLDDLAARGALVASAREHEGILELIIAGDTERVESAMREHLGHIRSLWAAPEAETGVPAADQDAAGSA</sequence>
<dbReference type="InterPro" id="IPR008920">
    <property type="entry name" value="TF_FadR/GntR_C"/>
</dbReference>
<keyword evidence="2" id="KW-0238">DNA-binding</keyword>
<dbReference type="EMBL" id="JBEZFP010000001">
    <property type="protein sequence ID" value="MEU8131917.1"/>
    <property type="molecule type" value="Genomic_DNA"/>
</dbReference>
<dbReference type="InterPro" id="IPR011711">
    <property type="entry name" value="GntR_C"/>
</dbReference>
<evidence type="ECO:0000256" key="3">
    <source>
        <dbReference type="ARBA" id="ARBA00023163"/>
    </source>
</evidence>
<organism evidence="5 6">
    <name type="scientific">Streptodolium elevatio</name>
    <dbReference type="NCBI Taxonomy" id="3157996"/>
    <lineage>
        <taxon>Bacteria</taxon>
        <taxon>Bacillati</taxon>
        <taxon>Actinomycetota</taxon>
        <taxon>Actinomycetes</taxon>
        <taxon>Kitasatosporales</taxon>
        <taxon>Streptomycetaceae</taxon>
        <taxon>Streptodolium</taxon>
    </lineage>
</organism>
<dbReference type="CDD" id="cd07377">
    <property type="entry name" value="WHTH_GntR"/>
    <property type="match status" value="1"/>
</dbReference>
<dbReference type="InterPro" id="IPR000524">
    <property type="entry name" value="Tscrpt_reg_HTH_GntR"/>
</dbReference>
<protein>
    <submittedName>
        <fullName evidence="5">GntR family transcriptional regulator</fullName>
    </submittedName>
</protein>
<dbReference type="PANTHER" id="PTHR43537:SF45">
    <property type="entry name" value="GNTR FAMILY REGULATORY PROTEIN"/>
    <property type="match status" value="1"/>
</dbReference>
<dbReference type="SUPFAM" id="SSF48008">
    <property type="entry name" value="GntR ligand-binding domain-like"/>
    <property type="match status" value="1"/>
</dbReference>
<evidence type="ECO:0000313" key="6">
    <source>
        <dbReference type="Proteomes" id="UP001551482"/>
    </source>
</evidence>
<keyword evidence="1" id="KW-0805">Transcription regulation</keyword>
<dbReference type="SMART" id="SM00345">
    <property type="entry name" value="HTH_GNTR"/>
    <property type="match status" value="1"/>
</dbReference>
<dbReference type="SUPFAM" id="SSF46785">
    <property type="entry name" value="Winged helix' DNA-binding domain"/>
    <property type="match status" value="1"/>
</dbReference>
<reference evidence="5 6" key="1">
    <citation type="submission" date="2024-06" db="EMBL/GenBank/DDBJ databases">
        <title>The Natural Products Discovery Center: Release of the First 8490 Sequenced Strains for Exploring Actinobacteria Biosynthetic Diversity.</title>
        <authorList>
            <person name="Kalkreuter E."/>
            <person name="Kautsar S.A."/>
            <person name="Yang D."/>
            <person name="Bader C.D."/>
            <person name="Teijaro C.N."/>
            <person name="Fluegel L."/>
            <person name="Davis C.M."/>
            <person name="Simpson J.R."/>
            <person name="Lauterbach L."/>
            <person name="Steele A.D."/>
            <person name="Gui C."/>
            <person name="Meng S."/>
            <person name="Li G."/>
            <person name="Viehrig K."/>
            <person name="Ye F."/>
            <person name="Su P."/>
            <person name="Kiefer A.F."/>
            <person name="Nichols A."/>
            <person name="Cepeda A.J."/>
            <person name="Yan W."/>
            <person name="Fan B."/>
            <person name="Jiang Y."/>
            <person name="Adhikari A."/>
            <person name="Zheng C.-J."/>
            <person name="Schuster L."/>
            <person name="Cowan T.M."/>
            <person name="Smanski M.J."/>
            <person name="Chevrette M.G."/>
            <person name="De Carvalho L.P.S."/>
            <person name="Shen B."/>
        </authorList>
    </citation>
    <scope>NUCLEOTIDE SEQUENCE [LARGE SCALE GENOMIC DNA]</scope>
    <source>
        <strain evidence="5 6">NPDC048946</strain>
    </source>
</reference>
<dbReference type="Proteomes" id="UP001551482">
    <property type="component" value="Unassembled WGS sequence"/>
</dbReference>
<keyword evidence="3" id="KW-0804">Transcription</keyword>
<evidence type="ECO:0000313" key="5">
    <source>
        <dbReference type="EMBL" id="MEU8131917.1"/>
    </source>
</evidence>
<dbReference type="SMART" id="SM00895">
    <property type="entry name" value="FCD"/>
    <property type="match status" value="1"/>
</dbReference>
<dbReference type="PROSITE" id="PS50949">
    <property type="entry name" value="HTH_GNTR"/>
    <property type="match status" value="1"/>
</dbReference>
<dbReference type="Gene3D" id="1.10.10.10">
    <property type="entry name" value="Winged helix-like DNA-binding domain superfamily/Winged helix DNA-binding domain"/>
    <property type="match status" value="1"/>
</dbReference>
<dbReference type="InterPro" id="IPR036390">
    <property type="entry name" value="WH_DNA-bd_sf"/>
</dbReference>
<evidence type="ECO:0000256" key="2">
    <source>
        <dbReference type="ARBA" id="ARBA00023125"/>
    </source>
</evidence>
<comment type="caution">
    <text evidence="5">The sequence shown here is derived from an EMBL/GenBank/DDBJ whole genome shotgun (WGS) entry which is preliminary data.</text>
</comment>
<feature type="domain" description="HTH gntR-type" evidence="4">
    <location>
        <begin position="32"/>
        <end position="99"/>
    </location>
</feature>
<dbReference type="RefSeq" id="WP_358346902.1">
    <property type="nucleotide sequence ID" value="NZ_JBEZFP010000001.1"/>
</dbReference>
<keyword evidence="6" id="KW-1185">Reference proteome</keyword>
<dbReference type="Pfam" id="PF07729">
    <property type="entry name" value="FCD"/>
    <property type="match status" value="1"/>
</dbReference>
<dbReference type="InterPro" id="IPR036388">
    <property type="entry name" value="WH-like_DNA-bd_sf"/>
</dbReference>
<dbReference type="Pfam" id="PF00392">
    <property type="entry name" value="GntR"/>
    <property type="match status" value="1"/>
</dbReference>
<dbReference type="PANTHER" id="PTHR43537">
    <property type="entry name" value="TRANSCRIPTIONAL REGULATOR, GNTR FAMILY"/>
    <property type="match status" value="1"/>
</dbReference>
<gene>
    <name evidence="5" type="ORF">AB0C36_00235</name>
</gene>
<name>A0ABV3D9K1_9ACTN</name>
<dbReference type="Gene3D" id="1.20.120.530">
    <property type="entry name" value="GntR ligand-binding domain-like"/>
    <property type="match status" value="1"/>
</dbReference>
<accession>A0ABV3D9K1</accession>
<evidence type="ECO:0000256" key="1">
    <source>
        <dbReference type="ARBA" id="ARBA00023015"/>
    </source>
</evidence>
<proteinExistence type="predicted"/>